<dbReference type="Gene3D" id="3.40.50.720">
    <property type="entry name" value="NAD(P)-binding Rossmann-like Domain"/>
    <property type="match status" value="1"/>
</dbReference>
<dbReference type="Pfam" id="PF14824">
    <property type="entry name" value="Sirohm_synth_M"/>
    <property type="match status" value="1"/>
</dbReference>
<dbReference type="GO" id="GO:0043115">
    <property type="term" value="F:precorrin-2 dehydrogenase activity"/>
    <property type="evidence" value="ECO:0007669"/>
    <property type="project" value="UniProtKB-EC"/>
</dbReference>
<evidence type="ECO:0000256" key="6">
    <source>
        <dbReference type="ARBA" id="ARBA00047561"/>
    </source>
</evidence>
<keyword evidence="5" id="KW-0627">Porphyrin biosynthesis</keyword>
<reference evidence="8 9" key="1">
    <citation type="submission" date="2018-07" db="EMBL/GenBank/DDBJ databases">
        <title>Lottiidibacillus patelloidae gen. nov., sp. nov., isolated from the intestinal tract of a marine limpet and the reclassification of B. taeanensis BH030017T, B. algicola KMM 3737T and B. hwajinpoensis SW-72T as genus Lottiidibacillus.</title>
        <authorList>
            <person name="Liu R."/>
            <person name="Huang Z."/>
        </authorList>
    </citation>
    <scope>NUCLEOTIDE SEQUENCE [LARGE SCALE GENOMIC DNA]</scope>
    <source>
        <strain evidence="8 9">BH030017</strain>
    </source>
</reference>
<dbReference type="GO" id="GO:0019354">
    <property type="term" value="P:siroheme biosynthetic process"/>
    <property type="evidence" value="ECO:0007669"/>
    <property type="project" value="UniProtKB-UniPathway"/>
</dbReference>
<evidence type="ECO:0000256" key="1">
    <source>
        <dbReference type="ARBA" id="ARBA00005010"/>
    </source>
</evidence>
<dbReference type="SUPFAM" id="SSF51735">
    <property type="entry name" value="NAD(P)-binding Rossmann-fold domains"/>
    <property type="match status" value="1"/>
</dbReference>
<dbReference type="InterPro" id="IPR036291">
    <property type="entry name" value="NAD(P)-bd_dom_sf"/>
</dbReference>
<dbReference type="InterPro" id="IPR042518">
    <property type="entry name" value="SirC_C"/>
</dbReference>
<comment type="caution">
    <text evidence="8">The sequence shown here is derived from an EMBL/GenBank/DDBJ whole genome shotgun (WGS) entry which is preliminary data.</text>
</comment>
<dbReference type="InterPro" id="IPR028281">
    <property type="entry name" value="Sirohaem_synthase_central"/>
</dbReference>
<name>A0A366XZ78_9BACI</name>
<sequence>MVNLMTSYPLHIKLENKEAVVIGGGKIAERKINSLLHAGAKVTVVSPALTANLEKIANDKILIWKKMLFHPKHVQTAFIVIAAANDKKVNALVANSVSHQQLINVVDQPELGNFHVPSVLKRGKLTITVSTEGASPLLAKKIKNELSTLYDDSYESYLEFLFECRHKIKSFIQDSAYKQQLLKELLEEKYKNSSEERAAFLMKLQNK</sequence>
<dbReference type="NCBIfam" id="TIGR01470">
    <property type="entry name" value="cysG_Nterm"/>
    <property type="match status" value="1"/>
</dbReference>
<comment type="pathway">
    <text evidence="1">Porphyrin-containing compound metabolism; siroheme biosynthesis; sirohydrochlorin from precorrin-2: step 1/1.</text>
</comment>
<evidence type="ECO:0000256" key="3">
    <source>
        <dbReference type="ARBA" id="ARBA00023002"/>
    </source>
</evidence>
<dbReference type="EC" id="1.3.1.76" evidence="2"/>
<comment type="catalytic activity">
    <reaction evidence="6">
        <text>precorrin-2 + NAD(+) = sirohydrochlorin + NADH + 2 H(+)</text>
        <dbReference type="Rhea" id="RHEA:15613"/>
        <dbReference type="ChEBI" id="CHEBI:15378"/>
        <dbReference type="ChEBI" id="CHEBI:57540"/>
        <dbReference type="ChEBI" id="CHEBI:57945"/>
        <dbReference type="ChEBI" id="CHEBI:58351"/>
        <dbReference type="ChEBI" id="CHEBI:58827"/>
        <dbReference type="EC" id="1.3.1.76"/>
    </reaction>
</comment>
<feature type="domain" description="Siroheme synthase central" evidence="7">
    <location>
        <begin position="122"/>
        <end position="146"/>
    </location>
</feature>
<evidence type="ECO:0000256" key="2">
    <source>
        <dbReference type="ARBA" id="ARBA00012400"/>
    </source>
</evidence>
<dbReference type="InterPro" id="IPR028161">
    <property type="entry name" value="Met8-like"/>
</dbReference>
<evidence type="ECO:0000313" key="9">
    <source>
        <dbReference type="Proteomes" id="UP000253314"/>
    </source>
</evidence>
<dbReference type="AlphaFoldDB" id="A0A366XZ78"/>
<dbReference type="Proteomes" id="UP000253314">
    <property type="component" value="Unassembled WGS sequence"/>
</dbReference>
<dbReference type="PANTHER" id="PTHR35330:SF1">
    <property type="entry name" value="SIROHEME BIOSYNTHESIS PROTEIN MET8"/>
    <property type="match status" value="1"/>
</dbReference>
<proteinExistence type="predicted"/>
<gene>
    <name evidence="8" type="ORF">DS031_02600</name>
</gene>
<evidence type="ECO:0000313" key="8">
    <source>
        <dbReference type="EMBL" id="RBW70906.1"/>
    </source>
</evidence>
<protein>
    <recommendedName>
        <fullName evidence="2">precorrin-2 dehydrogenase</fullName>
        <ecNumber evidence="2">1.3.1.76</ecNumber>
    </recommendedName>
</protein>
<evidence type="ECO:0000256" key="5">
    <source>
        <dbReference type="ARBA" id="ARBA00023244"/>
    </source>
</evidence>
<dbReference type="Pfam" id="PF22440">
    <property type="entry name" value="SirC_C"/>
    <property type="match status" value="1"/>
</dbReference>
<evidence type="ECO:0000256" key="4">
    <source>
        <dbReference type="ARBA" id="ARBA00023027"/>
    </source>
</evidence>
<dbReference type="PANTHER" id="PTHR35330">
    <property type="entry name" value="SIROHEME BIOSYNTHESIS PROTEIN MET8"/>
    <property type="match status" value="1"/>
</dbReference>
<dbReference type="InterPro" id="IPR006367">
    <property type="entry name" value="Sirohaem_synthase_N"/>
</dbReference>
<organism evidence="8 9">
    <name type="scientific">Bacillus taeanensis</name>
    <dbReference type="NCBI Taxonomy" id="273032"/>
    <lineage>
        <taxon>Bacteria</taxon>
        <taxon>Bacillati</taxon>
        <taxon>Bacillota</taxon>
        <taxon>Bacilli</taxon>
        <taxon>Bacillales</taxon>
        <taxon>Bacillaceae</taxon>
        <taxon>Bacillus</taxon>
    </lineage>
</organism>
<keyword evidence="3" id="KW-0560">Oxidoreductase</keyword>
<keyword evidence="9" id="KW-1185">Reference proteome</keyword>
<dbReference type="Gene3D" id="1.10.8.610">
    <property type="entry name" value="SirC, precorrin-2 dehydrogenase, C-terminal helical domain-like"/>
    <property type="match status" value="1"/>
</dbReference>
<dbReference type="EMBL" id="QOCW01000002">
    <property type="protein sequence ID" value="RBW70906.1"/>
    <property type="molecule type" value="Genomic_DNA"/>
</dbReference>
<dbReference type="SUPFAM" id="SSF75615">
    <property type="entry name" value="Siroheme synthase middle domains-like"/>
    <property type="match status" value="1"/>
</dbReference>
<dbReference type="UniPathway" id="UPA00262">
    <property type="reaction ID" value="UER00222"/>
</dbReference>
<accession>A0A366XZ78</accession>
<dbReference type="NCBIfam" id="NF005222">
    <property type="entry name" value="PRK06718.1"/>
    <property type="match status" value="1"/>
</dbReference>
<dbReference type="Pfam" id="PF13241">
    <property type="entry name" value="NAD_binding_7"/>
    <property type="match status" value="1"/>
</dbReference>
<dbReference type="GO" id="GO:0004325">
    <property type="term" value="F:ferrochelatase activity"/>
    <property type="evidence" value="ECO:0007669"/>
    <property type="project" value="InterPro"/>
</dbReference>
<dbReference type="OrthoDB" id="9773765at2"/>
<keyword evidence="4" id="KW-0520">NAD</keyword>
<evidence type="ECO:0000259" key="7">
    <source>
        <dbReference type="Pfam" id="PF14824"/>
    </source>
</evidence>